<feature type="domain" description="BD-FAE-like" evidence="2">
    <location>
        <begin position="46"/>
        <end position="227"/>
    </location>
</feature>
<keyword evidence="1 3" id="KW-0378">Hydrolase</keyword>
<dbReference type="EMBL" id="JBHUCX010000005">
    <property type="protein sequence ID" value="MFD1673479.1"/>
    <property type="molecule type" value="Genomic_DNA"/>
</dbReference>
<dbReference type="InterPro" id="IPR029058">
    <property type="entry name" value="AB_hydrolase_fold"/>
</dbReference>
<proteinExistence type="predicted"/>
<gene>
    <name evidence="3" type="ORF">ACFSB2_01910</name>
</gene>
<protein>
    <submittedName>
        <fullName evidence="3">Alpha/beta hydrolase</fullName>
    </submittedName>
</protein>
<dbReference type="SUPFAM" id="SSF53474">
    <property type="entry name" value="alpha/beta-Hydrolases"/>
    <property type="match status" value="1"/>
</dbReference>
<dbReference type="Proteomes" id="UP001597079">
    <property type="component" value="Unassembled WGS sequence"/>
</dbReference>
<dbReference type="PANTHER" id="PTHR48081">
    <property type="entry name" value="AB HYDROLASE SUPERFAMILY PROTEIN C4A8.06C"/>
    <property type="match status" value="1"/>
</dbReference>
<dbReference type="InterPro" id="IPR049492">
    <property type="entry name" value="BD-FAE-like_dom"/>
</dbReference>
<evidence type="ECO:0000259" key="2">
    <source>
        <dbReference type="Pfam" id="PF20434"/>
    </source>
</evidence>
<dbReference type="PANTHER" id="PTHR48081:SF6">
    <property type="entry name" value="PEPTIDASE S9 PROLYL OLIGOPEPTIDASE CATALYTIC DOMAIN-CONTAINING PROTEIN"/>
    <property type="match status" value="1"/>
</dbReference>
<evidence type="ECO:0000313" key="3">
    <source>
        <dbReference type="EMBL" id="MFD1673479.1"/>
    </source>
</evidence>
<dbReference type="InterPro" id="IPR050300">
    <property type="entry name" value="GDXG_lipolytic_enzyme"/>
</dbReference>
<dbReference type="RefSeq" id="WP_377940890.1">
    <property type="nucleotide sequence ID" value="NZ_JBHUCX010000005.1"/>
</dbReference>
<evidence type="ECO:0000256" key="1">
    <source>
        <dbReference type="ARBA" id="ARBA00022801"/>
    </source>
</evidence>
<evidence type="ECO:0000313" key="4">
    <source>
        <dbReference type="Proteomes" id="UP001597079"/>
    </source>
</evidence>
<dbReference type="Gene3D" id="3.40.50.1820">
    <property type="entry name" value="alpha/beta hydrolase"/>
    <property type="match status" value="1"/>
</dbReference>
<dbReference type="GO" id="GO:0016787">
    <property type="term" value="F:hydrolase activity"/>
    <property type="evidence" value="ECO:0007669"/>
    <property type="project" value="UniProtKB-KW"/>
</dbReference>
<sequence length="274" mass="29965">MTKWLQRPQNETPLPLWNEDVPFLEAGDDANLPRLTPFFADTEDVASAIVIYPGGGYAMRADHEGAPIARWLNTLGIHAFVADYRVAPYRHPVPMLDGQRAIRYVRYHADAWGVDKARIGVLGFSAGGHLAATVSTHFDDGATTQADAIDGVSSRPDLSVLCYAVISLHEHRHKGSVENLLGANPDPALLDDLSNERQITAATPPAFLWHTADDEAVAVANSLMYAAELGKRSIPFDLHVYEHGVHGLGLATQDPHVGSWTKTCAAWLRVRKFC</sequence>
<name>A0ABW4JCP9_9BACL</name>
<keyword evidence="4" id="KW-1185">Reference proteome</keyword>
<accession>A0ABW4JCP9</accession>
<comment type="caution">
    <text evidence="3">The sequence shown here is derived from an EMBL/GenBank/DDBJ whole genome shotgun (WGS) entry which is preliminary data.</text>
</comment>
<reference evidence="4" key="1">
    <citation type="journal article" date="2019" name="Int. J. Syst. Evol. Microbiol.">
        <title>The Global Catalogue of Microorganisms (GCM) 10K type strain sequencing project: providing services to taxonomists for standard genome sequencing and annotation.</title>
        <authorList>
            <consortium name="The Broad Institute Genomics Platform"/>
            <consortium name="The Broad Institute Genome Sequencing Center for Infectious Disease"/>
            <person name="Wu L."/>
            <person name="Ma J."/>
        </authorList>
    </citation>
    <scope>NUCLEOTIDE SEQUENCE [LARGE SCALE GENOMIC DNA]</scope>
    <source>
        <strain evidence="4">CGMCC 1.12286</strain>
    </source>
</reference>
<dbReference type="Pfam" id="PF20434">
    <property type="entry name" value="BD-FAE"/>
    <property type="match status" value="1"/>
</dbReference>
<organism evidence="3 4">
    <name type="scientific">Alicyclobacillus fodiniaquatilis</name>
    <dbReference type="NCBI Taxonomy" id="1661150"/>
    <lineage>
        <taxon>Bacteria</taxon>
        <taxon>Bacillati</taxon>
        <taxon>Bacillota</taxon>
        <taxon>Bacilli</taxon>
        <taxon>Bacillales</taxon>
        <taxon>Alicyclobacillaceae</taxon>
        <taxon>Alicyclobacillus</taxon>
    </lineage>
</organism>